<dbReference type="EMBL" id="MU843072">
    <property type="protein sequence ID" value="KAK2021920.1"/>
    <property type="molecule type" value="Genomic_DNA"/>
</dbReference>
<organism evidence="3 4">
    <name type="scientific">Colletotrichum zoysiae</name>
    <dbReference type="NCBI Taxonomy" id="1216348"/>
    <lineage>
        <taxon>Eukaryota</taxon>
        <taxon>Fungi</taxon>
        <taxon>Dikarya</taxon>
        <taxon>Ascomycota</taxon>
        <taxon>Pezizomycotina</taxon>
        <taxon>Sordariomycetes</taxon>
        <taxon>Hypocreomycetidae</taxon>
        <taxon>Glomerellales</taxon>
        <taxon>Glomerellaceae</taxon>
        <taxon>Colletotrichum</taxon>
        <taxon>Colletotrichum graminicola species complex</taxon>
    </lineage>
</organism>
<feature type="transmembrane region" description="Helical" evidence="2">
    <location>
        <begin position="68"/>
        <end position="89"/>
    </location>
</feature>
<keyword evidence="4" id="KW-1185">Reference proteome</keyword>
<sequence>WSTSAHNDPHPRASIPRGLLATKPNWPVGPMARRLTTIPHPSLPSDIRAGGGVIAGHQEILGSTPRLVISYVFALLRGIFLTPVVLPSYQKWT</sequence>
<reference evidence="3" key="1">
    <citation type="submission" date="2021-06" db="EMBL/GenBank/DDBJ databases">
        <title>Comparative genomics, transcriptomics and evolutionary studies reveal genomic signatures of adaptation to plant cell wall in hemibiotrophic fungi.</title>
        <authorList>
            <consortium name="DOE Joint Genome Institute"/>
            <person name="Baroncelli R."/>
            <person name="Diaz J.F."/>
            <person name="Benocci T."/>
            <person name="Peng M."/>
            <person name="Battaglia E."/>
            <person name="Haridas S."/>
            <person name="Andreopoulos W."/>
            <person name="Labutti K."/>
            <person name="Pangilinan J."/>
            <person name="Floch G.L."/>
            <person name="Makela M.R."/>
            <person name="Henrissat B."/>
            <person name="Grigoriev I.V."/>
            <person name="Crouch J.A."/>
            <person name="De Vries R.P."/>
            <person name="Sukno S.A."/>
            <person name="Thon M.R."/>
        </authorList>
    </citation>
    <scope>NUCLEOTIDE SEQUENCE</scope>
    <source>
        <strain evidence="3">MAFF235873</strain>
    </source>
</reference>
<keyword evidence="2" id="KW-0812">Transmembrane</keyword>
<proteinExistence type="predicted"/>
<feature type="region of interest" description="Disordered" evidence="1">
    <location>
        <begin position="1"/>
        <end position="21"/>
    </location>
</feature>
<keyword evidence="2" id="KW-0472">Membrane</keyword>
<evidence type="ECO:0000256" key="1">
    <source>
        <dbReference type="SAM" id="MobiDB-lite"/>
    </source>
</evidence>
<evidence type="ECO:0000256" key="2">
    <source>
        <dbReference type="SAM" id="Phobius"/>
    </source>
</evidence>
<accession>A0AAD9H3V3</accession>
<keyword evidence="2" id="KW-1133">Transmembrane helix</keyword>
<dbReference type="AlphaFoldDB" id="A0AAD9H3V3"/>
<gene>
    <name evidence="3" type="ORF">LX32DRAFT_645984</name>
</gene>
<evidence type="ECO:0000313" key="4">
    <source>
        <dbReference type="Proteomes" id="UP001232148"/>
    </source>
</evidence>
<name>A0AAD9H3V3_9PEZI</name>
<feature type="non-terminal residue" evidence="3">
    <location>
        <position position="1"/>
    </location>
</feature>
<dbReference type="Proteomes" id="UP001232148">
    <property type="component" value="Unassembled WGS sequence"/>
</dbReference>
<evidence type="ECO:0000313" key="3">
    <source>
        <dbReference type="EMBL" id="KAK2021920.1"/>
    </source>
</evidence>
<comment type="caution">
    <text evidence="3">The sequence shown here is derived from an EMBL/GenBank/DDBJ whole genome shotgun (WGS) entry which is preliminary data.</text>
</comment>
<protein>
    <submittedName>
        <fullName evidence="3">Uncharacterized protein</fullName>
    </submittedName>
</protein>